<dbReference type="GeneID" id="14906931"/>
<dbReference type="RefSeq" id="XP_004032387.1">
    <property type="nucleotide sequence ID" value="XM_004032339.1"/>
</dbReference>
<evidence type="ECO:0000313" key="1">
    <source>
        <dbReference type="EMBL" id="EGR30800.1"/>
    </source>
</evidence>
<protein>
    <submittedName>
        <fullName evidence="1">Uncharacterized protein</fullName>
    </submittedName>
</protein>
<organism evidence="1 2">
    <name type="scientific">Ichthyophthirius multifiliis</name>
    <name type="common">White spot disease agent</name>
    <name type="synonym">Ich</name>
    <dbReference type="NCBI Taxonomy" id="5932"/>
    <lineage>
        <taxon>Eukaryota</taxon>
        <taxon>Sar</taxon>
        <taxon>Alveolata</taxon>
        <taxon>Ciliophora</taxon>
        <taxon>Intramacronucleata</taxon>
        <taxon>Oligohymenophorea</taxon>
        <taxon>Hymenostomatida</taxon>
        <taxon>Ophryoglenina</taxon>
        <taxon>Ichthyophthirius</taxon>
    </lineage>
</organism>
<reference evidence="1 2" key="1">
    <citation type="submission" date="2011-07" db="EMBL/GenBank/DDBJ databases">
        <authorList>
            <person name="Coyne R."/>
            <person name="Brami D."/>
            <person name="Johnson J."/>
            <person name="Hostetler J."/>
            <person name="Hannick L."/>
            <person name="Clark T."/>
            <person name="Cassidy-Hanley D."/>
            <person name="Inman J."/>
        </authorList>
    </citation>
    <scope>NUCLEOTIDE SEQUENCE [LARGE SCALE GENOMIC DNA]</scope>
    <source>
        <strain evidence="1 2">G5</strain>
    </source>
</reference>
<evidence type="ECO:0000313" key="2">
    <source>
        <dbReference type="Proteomes" id="UP000008983"/>
    </source>
</evidence>
<dbReference type="AlphaFoldDB" id="G0QVE3"/>
<proteinExistence type="predicted"/>
<gene>
    <name evidence="1" type="ORF">IMG5_123140</name>
</gene>
<sequence>MMQNMQQIFDGLTQDDLNTLERTIDQLFATKSTSNDIIYNEFFNDSQIDNQPISHKIIMYDNDIPLNNYLNKEQFFKQFQEMQNKLDSKKKYLKNIEKEETIRIIKEYEHKNYEKKYGNPIAVILSALLGPQQAELEIFKHGINRKQI</sequence>
<accession>G0QVE3</accession>
<keyword evidence="2" id="KW-1185">Reference proteome</keyword>
<dbReference type="InParanoid" id="G0QVE3"/>
<dbReference type="EMBL" id="GL983941">
    <property type="protein sequence ID" value="EGR30800.1"/>
    <property type="molecule type" value="Genomic_DNA"/>
</dbReference>
<name>G0QVE3_ICHMU</name>
<dbReference type="Proteomes" id="UP000008983">
    <property type="component" value="Unassembled WGS sequence"/>
</dbReference>